<feature type="domain" description="N-acetylmuramoyl-L-alanine amidase" evidence="2">
    <location>
        <begin position="65"/>
        <end position="206"/>
    </location>
</feature>
<dbReference type="Pfam" id="PF03217">
    <property type="entry name" value="SlpA"/>
    <property type="match status" value="1"/>
</dbReference>
<feature type="compositionally biased region" description="Polar residues" evidence="1">
    <location>
        <begin position="236"/>
        <end position="246"/>
    </location>
</feature>
<dbReference type="InterPro" id="IPR036505">
    <property type="entry name" value="Amidase/PGRP_sf"/>
</dbReference>
<name>A0ABX5N3D1_9LACO</name>
<dbReference type="RefSeq" id="WP_110446613.1">
    <property type="nucleotide sequence ID" value="NZ_QGLG01000002.1"/>
</dbReference>
<dbReference type="InterPro" id="IPR024968">
    <property type="entry name" value="SlpA_C_lactobacillus"/>
</dbReference>
<dbReference type="SMART" id="SM00644">
    <property type="entry name" value="Ami_2"/>
    <property type="match status" value="1"/>
</dbReference>
<dbReference type="CDD" id="cd06583">
    <property type="entry name" value="PGRP"/>
    <property type="match status" value="1"/>
</dbReference>
<evidence type="ECO:0000313" key="3">
    <source>
        <dbReference type="EMBL" id="PXY85203.1"/>
    </source>
</evidence>
<evidence type="ECO:0000256" key="1">
    <source>
        <dbReference type="SAM" id="MobiDB-lite"/>
    </source>
</evidence>
<gene>
    <name evidence="3" type="ORF">DK873_08720</name>
</gene>
<dbReference type="Gene3D" id="3.40.80.10">
    <property type="entry name" value="Peptidoglycan recognition protein-like"/>
    <property type="match status" value="1"/>
</dbReference>
<evidence type="ECO:0000313" key="4">
    <source>
        <dbReference type="Proteomes" id="UP000247698"/>
    </source>
</evidence>
<protein>
    <submittedName>
        <fullName evidence="3">Amidase</fullName>
    </submittedName>
</protein>
<accession>A0ABX5N3D1</accession>
<proteinExistence type="predicted"/>
<reference evidence="3 4" key="1">
    <citation type="submission" date="2018-05" db="EMBL/GenBank/DDBJ databases">
        <title>Reference genomes for bee gut microbiota database.</title>
        <authorList>
            <person name="Ellegaard K.M."/>
        </authorList>
    </citation>
    <scope>NUCLEOTIDE SEQUENCE [LARGE SCALE GENOMIC DNA]</scope>
    <source>
        <strain evidence="3 4">ESL0184</strain>
    </source>
</reference>
<dbReference type="EMBL" id="QGLG01000002">
    <property type="protein sequence ID" value="PXY85203.1"/>
    <property type="molecule type" value="Genomic_DNA"/>
</dbReference>
<dbReference type="SUPFAM" id="SSF55846">
    <property type="entry name" value="N-acetylmuramoyl-L-alanine amidase-like"/>
    <property type="match status" value="1"/>
</dbReference>
<dbReference type="Proteomes" id="UP000247698">
    <property type="component" value="Unassembled WGS sequence"/>
</dbReference>
<feature type="region of interest" description="Disordered" evidence="1">
    <location>
        <begin position="236"/>
        <end position="267"/>
    </location>
</feature>
<keyword evidence="4" id="KW-1185">Reference proteome</keyword>
<sequence length="384" mass="42813">MKIKKLITTIAIGVGLVAPIFNVNHTQVVEAASINSIAKQNSYVGETFLYQMLQTQNIKYNKFYAKGNKIKYRKGTPEGIVIHETATPGASAYNEAIYFNREWMNMYSYVHAFVDSKQVIQMMTPNYGVWGAGAIANNRFIQIELCRENTRNKFAKSVNNDAIYAAKLLHRYNITPVNASNTGTGTIWSHHAVSRFLGGTNHTDPDGYFQKWGYSMNDFFSLLKYYYDLQAAETSNTTVPDNNVGTNDPVVSDSNTDSDPVSQAPTSNKTLMHDAYTYDAQGNRTTAALKTAGTVVTVAQEKVINGKKYLQIGENEYVVASNIVGTKRILTHNAYIYDTTGIRCDNSKLLRGTSVRTYGGRINIGGKMYYPIDTNRFVKAANFK</sequence>
<dbReference type="Pfam" id="PF01510">
    <property type="entry name" value="Amidase_2"/>
    <property type="match status" value="1"/>
</dbReference>
<feature type="compositionally biased region" description="Polar residues" evidence="1">
    <location>
        <begin position="252"/>
        <end position="267"/>
    </location>
</feature>
<organism evidence="3 4">
    <name type="scientific">Lactobacillus melliventris</name>
    <dbReference type="NCBI Taxonomy" id="1218507"/>
    <lineage>
        <taxon>Bacteria</taxon>
        <taxon>Bacillati</taxon>
        <taxon>Bacillota</taxon>
        <taxon>Bacilli</taxon>
        <taxon>Lactobacillales</taxon>
        <taxon>Lactobacillaceae</taxon>
        <taxon>Lactobacillus</taxon>
    </lineage>
</organism>
<evidence type="ECO:0000259" key="2">
    <source>
        <dbReference type="SMART" id="SM00644"/>
    </source>
</evidence>
<comment type="caution">
    <text evidence="3">The sequence shown here is derived from an EMBL/GenBank/DDBJ whole genome shotgun (WGS) entry which is preliminary data.</text>
</comment>
<dbReference type="InterPro" id="IPR002502">
    <property type="entry name" value="Amidase_domain"/>
</dbReference>